<evidence type="ECO:0000313" key="2">
    <source>
        <dbReference type="EMBL" id="MCQ8184455.1"/>
    </source>
</evidence>
<name>A0A9X2RH17_9PROT</name>
<organism evidence="2 3">
    <name type="scientific">Parvularcula maris</name>
    <dbReference type="NCBI Taxonomy" id="2965077"/>
    <lineage>
        <taxon>Bacteria</taxon>
        <taxon>Pseudomonadati</taxon>
        <taxon>Pseudomonadota</taxon>
        <taxon>Alphaproteobacteria</taxon>
        <taxon>Parvularculales</taxon>
        <taxon>Parvularculaceae</taxon>
        <taxon>Parvularcula</taxon>
    </lineage>
</organism>
<protein>
    <recommendedName>
        <fullName evidence="1">Glycosyl transferase family 28 C-terminal domain-containing protein</fullName>
    </recommendedName>
</protein>
<dbReference type="InterPro" id="IPR007235">
    <property type="entry name" value="Glyco_trans_28_C"/>
</dbReference>
<dbReference type="PANTHER" id="PTHR21015:SF22">
    <property type="entry name" value="GLYCOSYLTRANSFERASE"/>
    <property type="match status" value="1"/>
</dbReference>
<dbReference type="Proteomes" id="UP001142610">
    <property type="component" value="Unassembled WGS sequence"/>
</dbReference>
<evidence type="ECO:0000259" key="1">
    <source>
        <dbReference type="Pfam" id="PF04101"/>
    </source>
</evidence>
<dbReference type="EMBL" id="JANIBC010000002">
    <property type="protein sequence ID" value="MCQ8184455.1"/>
    <property type="molecule type" value="Genomic_DNA"/>
</dbReference>
<dbReference type="SUPFAM" id="SSF53756">
    <property type="entry name" value="UDP-Glycosyltransferase/glycogen phosphorylase"/>
    <property type="match status" value="1"/>
</dbReference>
<proteinExistence type="predicted"/>
<dbReference type="AlphaFoldDB" id="A0A9X2RH17"/>
<dbReference type="GO" id="GO:0016758">
    <property type="term" value="F:hexosyltransferase activity"/>
    <property type="evidence" value="ECO:0007669"/>
    <property type="project" value="InterPro"/>
</dbReference>
<feature type="domain" description="Glycosyl transferase family 28 C-terminal" evidence="1">
    <location>
        <begin position="259"/>
        <end position="316"/>
    </location>
</feature>
<gene>
    <name evidence="2" type="ORF">NOG11_03560</name>
</gene>
<comment type="caution">
    <text evidence="2">The sequence shown here is derived from an EMBL/GenBank/DDBJ whole genome shotgun (WGS) entry which is preliminary data.</text>
</comment>
<dbReference type="Pfam" id="PF04101">
    <property type="entry name" value="Glyco_tran_28_C"/>
    <property type="match status" value="1"/>
</dbReference>
<accession>A0A9X2RH17</accession>
<dbReference type="Gene3D" id="3.40.50.2000">
    <property type="entry name" value="Glycogen Phosphorylase B"/>
    <property type="match status" value="1"/>
</dbReference>
<evidence type="ECO:0000313" key="3">
    <source>
        <dbReference type="Proteomes" id="UP001142610"/>
    </source>
</evidence>
<reference evidence="2" key="1">
    <citation type="submission" date="2022-07" db="EMBL/GenBank/DDBJ databases">
        <title>Parvularcula maris sp. nov., an algicidal bacterium isolated from seawater.</title>
        <authorList>
            <person name="Li F."/>
        </authorList>
    </citation>
    <scope>NUCLEOTIDE SEQUENCE</scope>
    <source>
        <strain evidence="2">BGMRC 0090</strain>
    </source>
</reference>
<sequence length="381" mass="41660">MIGKRPIGFFVHHQGRGHAKRCEAILSHLPDRPITILSADRSIFGQLDDRVTFTALPDMIGDPSRTEVLHDQETPHVMHCVPMGSHRLRRNAGLISKFLSEEDPTLFVVDVSAEWALLSRLHSVPAVSIRMHGERGDAGHLGAYEASAAMLAPFSETIEQEDYPERLRRRTFYTGGLCTNTEPVPSRLEARRKLGLPAEQHIVLTLSGGGGHGSLYAPLTMGARALSESLWLTIGPVHREGHETEFGNLVNKGWVEDPLSYIAAADVVLASAGDNTVHEIARAGRPFVCVPEWRYFAEQVCKAERLGAAGAAYVLPHWPASNAAWQDAVRAAEALDLSAQRELYDPEAPRKAAGFLTDLEQRLWLGEADAGTLPGGLQLVT</sequence>
<dbReference type="PANTHER" id="PTHR21015">
    <property type="entry name" value="UDP-N-ACETYLGLUCOSAMINE--N-ACETYLMURAMYL-(PENTAPEPTIDE) PYROPHOSPHORYL-UNDECAPRENOL N-ACETYLGLUCOSAMINE TRANSFERASE 1"/>
    <property type="match status" value="1"/>
</dbReference>
<dbReference type="RefSeq" id="WP_256618272.1">
    <property type="nucleotide sequence ID" value="NZ_JANIBC010000002.1"/>
</dbReference>
<keyword evidence="3" id="KW-1185">Reference proteome</keyword>